<evidence type="ECO:0000256" key="3">
    <source>
        <dbReference type="SAM" id="Phobius"/>
    </source>
</evidence>
<dbReference type="InterPro" id="IPR013583">
    <property type="entry name" value="MCTP_C"/>
</dbReference>
<organism evidence="5">
    <name type="scientific">Brassica cretica</name>
    <name type="common">Mustard</name>
    <dbReference type="NCBI Taxonomy" id="69181"/>
    <lineage>
        <taxon>Eukaryota</taxon>
        <taxon>Viridiplantae</taxon>
        <taxon>Streptophyta</taxon>
        <taxon>Embryophyta</taxon>
        <taxon>Tracheophyta</taxon>
        <taxon>Spermatophyta</taxon>
        <taxon>Magnoliopsida</taxon>
        <taxon>eudicotyledons</taxon>
        <taxon>Gunneridae</taxon>
        <taxon>Pentapetalae</taxon>
        <taxon>rosids</taxon>
        <taxon>malvids</taxon>
        <taxon>Brassicales</taxon>
        <taxon>Brassicaceae</taxon>
        <taxon>Brassiceae</taxon>
        <taxon>Brassica</taxon>
    </lineage>
</organism>
<evidence type="ECO:0000259" key="4">
    <source>
        <dbReference type="Pfam" id="PF08372"/>
    </source>
</evidence>
<reference evidence="5" key="1">
    <citation type="submission" date="2019-12" db="EMBL/GenBank/DDBJ databases">
        <title>Genome sequencing and annotation of Brassica cretica.</title>
        <authorList>
            <person name="Studholme D.J."/>
            <person name="Sarris P.F."/>
        </authorList>
    </citation>
    <scope>NUCLEOTIDE SEQUENCE</scope>
    <source>
        <strain evidence="5">PFS-102/07</strain>
        <tissue evidence="5">Leaf</tissue>
    </source>
</reference>
<protein>
    <recommendedName>
        <fullName evidence="4">Multiple C2 domain-containing protein</fullName>
    </recommendedName>
</protein>
<feature type="transmembrane region" description="Helical" evidence="3">
    <location>
        <begin position="302"/>
        <end position="332"/>
    </location>
</feature>
<sequence>MWSHDQPSPRSPIPSPSPLANPHRQRCRSVFKLLVQREISPKTKFVPRKRLGVNRCGADSSCGTSSQPVSELGHNLISWLSRGNAVNMFQMYTLPLLPKMHYTQPLGVHLIERLRYQTLNAVAARLSRAEPPLGREVVEYMLDHDFHVWSMRRSKANFFRLVNVVSSLVWVARLVEAMRSWTKPVCSTVFVAVFLFMVLFPELILPSLFLYAAAVGVWRFRKRPRHPPHMDARISHAETVFPDELDEEFDTFPTSRGFEVVRMRYDRVRSIAGRIQTVVGDMASQGERAQALLSWRDPRATFIFLVFYLVSAVGFYVVPVKLTVAVAGLYYLRPPRFRRRLPSRGLSFFRRLPSRADSLL</sequence>
<name>A0A8S9K1D1_BRACR</name>
<accession>A0A8S9K1D1</accession>
<dbReference type="AlphaFoldDB" id="A0A8S9K1D1"/>
<dbReference type="Pfam" id="PF08372">
    <property type="entry name" value="PRT_C"/>
    <property type="match status" value="1"/>
</dbReference>
<keyword evidence="3" id="KW-0812">Transmembrane</keyword>
<proteinExistence type="predicted"/>
<feature type="transmembrane region" description="Helical" evidence="3">
    <location>
        <begin position="187"/>
        <end position="220"/>
    </location>
</feature>
<comment type="caution">
    <text evidence="5">The sequence shown here is derived from an EMBL/GenBank/DDBJ whole genome shotgun (WGS) entry which is preliminary data.</text>
</comment>
<dbReference type="EMBL" id="QGKY02000190">
    <property type="protein sequence ID" value="KAF2587991.1"/>
    <property type="molecule type" value="Genomic_DNA"/>
</dbReference>
<feature type="transmembrane region" description="Helical" evidence="3">
    <location>
        <begin position="158"/>
        <end position="175"/>
    </location>
</feature>
<dbReference type="PANTHER" id="PTHR31425">
    <property type="entry name" value="PHOSPHORIBOSYLANTHRANILATE TRANSFERASE ISOFORM 1"/>
    <property type="match status" value="1"/>
</dbReference>
<keyword evidence="3" id="KW-0472">Membrane</keyword>
<evidence type="ECO:0000313" key="5">
    <source>
        <dbReference type="EMBL" id="KAF2587991.1"/>
    </source>
</evidence>
<feature type="domain" description="Multiple C2" evidence="4">
    <location>
        <begin position="205"/>
        <end position="360"/>
    </location>
</feature>
<feature type="compositionally biased region" description="Pro residues" evidence="2">
    <location>
        <begin position="9"/>
        <end position="19"/>
    </location>
</feature>
<evidence type="ECO:0000256" key="2">
    <source>
        <dbReference type="SAM" id="MobiDB-lite"/>
    </source>
</evidence>
<dbReference type="InterPro" id="IPR047259">
    <property type="entry name" value="QUIRKY-like"/>
</dbReference>
<gene>
    <name evidence="5" type="ORF">F2Q70_00042142</name>
</gene>
<keyword evidence="1" id="KW-0677">Repeat</keyword>
<keyword evidence="3" id="KW-1133">Transmembrane helix</keyword>
<evidence type="ECO:0000256" key="1">
    <source>
        <dbReference type="ARBA" id="ARBA00022737"/>
    </source>
</evidence>
<feature type="region of interest" description="Disordered" evidence="2">
    <location>
        <begin position="1"/>
        <end position="23"/>
    </location>
</feature>
<dbReference type="PANTHER" id="PTHR31425:SF48">
    <property type="entry name" value="MULTIPLE C2 DOMAIN AND TRANSMEMBRANE REGION PROTEIN 10"/>
    <property type="match status" value="1"/>
</dbReference>